<comment type="cofactor">
    <cofactor evidence="1">
        <name>pyrroloquinoline quinone</name>
        <dbReference type="ChEBI" id="CHEBI:58442"/>
    </cofactor>
</comment>
<dbReference type="PANTHER" id="PTHR32303:SF4">
    <property type="entry name" value="QUINOPROTEIN GLUCOSE DEHYDROGENASE"/>
    <property type="match status" value="1"/>
</dbReference>
<keyword evidence="3" id="KW-0560">Oxidoreductase</keyword>
<evidence type="ECO:0000313" key="6">
    <source>
        <dbReference type="EMBL" id="SUZ81773.1"/>
    </source>
</evidence>
<sequence>MYLFPNSQNNELIMTNILMRMLLVLCLFSTSVFAQYGAPDGQWPTYGGDLGHTRYSALDQIDAGNFSDLEVAWRFKTDNLGPAPEYRFQATPLMVDGIIYTTAGSRRAVVALDAETGELLWKYSMNEGERGAFAPRQLSGRGLAFWQNEDESTVIYVTPGYQMVALNADSGLPVDNFGNNGVVDLKQNADQQIDLVTGEIGLHATPIVAKDVIIVGAAHRTGGNPRSRENVKGYVRGFDVRTGKRLWIFHNIPLPGEYGNESWLDDSSSYTGNTGVWAQISVDLELETVYLPVETATGDYYGGYRPGDNLFAESLLAVDLHSGERKWHFQLVHHGIWDHDIPCAPILADVVIDGQLRKIVAQPTKQAFLYVFDRVTGEPIWPIEERPVEIGDVPGEWYSPTQPFPTKPPAYDRQGVTENDLIDFTPELRAEALEIASWYKLGPIFTPPVVSNIDGPLGILMAPATGGGTNWPGGSYDPETNILYVSSNSSVTGLAVVPPYPGQSDMAYIQGNAATGPRTSGGAGSSAGGGRTEFSPAQRQRPQSSRGIPPIGIRVQGLPLLKPPYGVISAIDLTQGTIAWQIPHGQTPDRVAQHPMLEGIDLPRTGQNASVGTLVTKTLLIAGEGELTVDENGVRRAMLRAYHKATGTEVGAVALPAPQSGSPMTYMLNGEQYIVLAVSGGGRSGELIALRL</sequence>
<dbReference type="InterPro" id="IPR002372">
    <property type="entry name" value="PQQ_rpt_dom"/>
</dbReference>
<feature type="compositionally biased region" description="Polar residues" evidence="4">
    <location>
        <begin position="535"/>
        <end position="546"/>
    </location>
</feature>
<name>A0A381QW48_9ZZZZ</name>
<comment type="similarity">
    <text evidence="2">Belongs to the bacterial PQQ dehydrogenase family.</text>
</comment>
<dbReference type="AlphaFoldDB" id="A0A381QW48"/>
<evidence type="ECO:0000256" key="2">
    <source>
        <dbReference type="ARBA" id="ARBA00008156"/>
    </source>
</evidence>
<dbReference type="InterPro" id="IPR011047">
    <property type="entry name" value="Quinoprotein_ADH-like_sf"/>
</dbReference>
<evidence type="ECO:0000259" key="5">
    <source>
        <dbReference type="Pfam" id="PF01011"/>
    </source>
</evidence>
<dbReference type="PANTHER" id="PTHR32303">
    <property type="entry name" value="QUINOPROTEIN ALCOHOL DEHYDROGENASE (CYTOCHROME C)"/>
    <property type="match status" value="1"/>
</dbReference>
<feature type="compositionally biased region" description="Gly residues" evidence="4">
    <location>
        <begin position="519"/>
        <end position="531"/>
    </location>
</feature>
<dbReference type="SMART" id="SM00564">
    <property type="entry name" value="PQQ"/>
    <property type="match status" value="3"/>
</dbReference>
<proteinExistence type="inferred from homology"/>
<feature type="region of interest" description="Disordered" evidence="4">
    <location>
        <begin position="511"/>
        <end position="550"/>
    </location>
</feature>
<gene>
    <name evidence="6" type="ORF">METZ01_LOCUS34627</name>
</gene>
<dbReference type="Gene3D" id="2.140.10.10">
    <property type="entry name" value="Quinoprotein alcohol dehydrogenase-like superfamily"/>
    <property type="match status" value="2"/>
</dbReference>
<accession>A0A381QW48</accession>
<dbReference type="Pfam" id="PF01011">
    <property type="entry name" value="PQQ"/>
    <property type="match status" value="1"/>
</dbReference>
<evidence type="ECO:0000256" key="1">
    <source>
        <dbReference type="ARBA" id="ARBA00001931"/>
    </source>
</evidence>
<organism evidence="6">
    <name type="scientific">marine metagenome</name>
    <dbReference type="NCBI Taxonomy" id="408172"/>
    <lineage>
        <taxon>unclassified sequences</taxon>
        <taxon>metagenomes</taxon>
        <taxon>ecological metagenomes</taxon>
    </lineage>
</organism>
<dbReference type="InterPro" id="IPR018391">
    <property type="entry name" value="PQQ_b-propeller_rpt"/>
</dbReference>
<feature type="domain" description="Pyrrolo-quinoline quinone repeat" evidence="5">
    <location>
        <begin position="43"/>
        <end position="674"/>
    </location>
</feature>
<evidence type="ECO:0000256" key="4">
    <source>
        <dbReference type="SAM" id="MobiDB-lite"/>
    </source>
</evidence>
<dbReference type="EMBL" id="UINC01001482">
    <property type="protein sequence ID" value="SUZ81773.1"/>
    <property type="molecule type" value="Genomic_DNA"/>
</dbReference>
<dbReference type="SUPFAM" id="SSF50998">
    <property type="entry name" value="Quinoprotein alcohol dehydrogenase-like"/>
    <property type="match status" value="1"/>
</dbReference>
<protein>
    <recommendedName>
        <fullName evidence="5">Pyrrolo-quinoline quinone repeat domain-containing protein</fullName>
    </recommendedName>
</protein>
<reference evidence="6" key="1">
    <citation type="submission" date="2018-05" db="EMBL/GenBank/DDBJ databases">
        <authorList>
            <person name="Lanie J.A."/>
            <person name="Ng W.-L."/>
            <person name="Kazmierczak K.M."/>
            <person name="Andrzejewski T.M."/>
            <person name="Davidsen T.M."/>
            <person name="Wayne K.J."/>
            <person name="Tettelin H."/>
            <person name="Glass J.I."/>
            <person name="Rusch D."/>
            <person name="Podicherti R."/>
            <person name="Tsui H.-C.T."/>
            <person name="Winkler M.E."/>
        </authorList>
    </citation>
    <scope>NUCLEOTIDE SEQUENCE</scope>
</reference>
<evidence type="ECO:0000256" key="3">
    <source>
        <dbReference type="ARBA" id="ARBA00023002"/>
    </source>
</evidence>
<dbReference type="GO" id="GO:0016491">
    <property type="term" value="F:oxidoreductase activity"/>
    <property type="evidence" value="ECO:0007669"/>
    <property type="project" value="UniProtKB-KW"/>
</dbReference>